<dbReference type="EMBL" id="JADJMH010000014">
    <property type="protein sequence ID" value="MBK7675849.1"/>
    <property type="molecule type" value="Genomic_DNA"/>
</dbReference>
<reference evidence="2 3" key="1">
    <citation type="submission" date="2020-10" db="EMBL/GenBank/DDBJ databases">
        <title>Connecting structure to function with the recovery of over 1000 high-quality activated sludge metagenome-assembled genomes encoding full-length rRNA genes using long-read sequencing.</title>
        <authorList>
            <person name="Singleton C.M."/>
            <person name="Petriglieri F."/>
            <person name="Kristensen J.M."/>
            <person name="Kirkegaard R.H."/>
            <person name="Michaelsen T.Y."/>
            <person name="Andersen M.H."/>
            <person name="Karst S.M."/>
            <person name="Dueholm M.S."/>
            <person name="Nielsen P.H."/>
            <person name="Albertsen M."/>
        </authorList>
    </citation>
    <scope>NUCLEOTIDE SEQUENCE [LARGE SCALE GENOMIC DNA]</scope>
    <source>
        <strain evidence="2">EsbW_18-Q3-R4-48_BATAC.285</strain>
    </source>
</reference>
<evidence type="ECO:0000313" key="2">
    <source>
        <dbReference type="EMBL" id="MBK7675849.1"/>
    </source>
</evidence>
<proteinExistence type="predicted"/>
<sequence length="72" mass="8218">MASWGCPHEINGICTKINDLNCDPGMKGCVLAGRYFFLGSDDKNERRREKQERSAPENDDASRRRAKTRDET</sequence>
<protein>
    <submittedName>
        <fullName evidence="2">Uncharacterized protein</fullName>
    </submittedName>
</protein>
<evidence type="ECO:0000256" key="1">
    <source>
        <dbReference type="SAM" id="MobiDB-lite"/>
    </source>
</evidence>
<dbReference type="AlphaFoldDB" id="A0A935UHK9"/>
<gene>
    <name evidence="2" type="ORF">IPJ27_14435</name>
</gene>
<comment type="caution">
    <text evidence="2">The sequence shown here is derived from an EMBL/GenBank/DDBJ whole genome shotgun (WGS) entry which is preliminary data.</text>
</comment>
<name>A0A935UHK9_9PROT</name>
<accession>A0A935UHK9</accession>
<feature type="region of interest" description="Disordered" evidence="1">
    <location>
        <begin position="41"/>
        <end position="72"/>
    </location>
</feature>
<organism evidence="2 3">
    <name type="scientific">Candidatus Accumulibacter proximus</name>
    <dbReference type="NCBI Taxonomy" id="2954385"/>
    <lineage>
        <taxon>Bacteria</taxon>
        <taxon>Pseudomonadati</taxon>
        <taxon>Pseudomonadota</taxon>
        <taxon>Betaproteobacteria</taxon>
        <taxon>Candidatus Accumulibacter</taxon>
    </lineage>
</organism>
<dbReference type="Proteomes" id="UP000697998">
    <property type="component" value="Unassembled WGS sequence"/>
</dbReference>
<evidence type="ECO:0000313" key="3">
    <source>
        <dbReference type="Proteomes" id="UP000697998"/>
    </source>
</evidence>